<proteinExistence type="predicted"/>
<evidence type="ECO:0000256" key="1">
    <source>
        <dbReference type="ARBA" id="ARBA00023054"/>
    </source>
</evidence>
<dbReference type="GO" id="GO:0055028">
    <property type="term" value="C:cortical microtubule"/>
    <property type="evidence" value="ECO:0007669"/>
    <property type="project" value="TreeGrafter"/>
</dbReference>
<dbReference type="PANTHER" id="PTHR31342:SF43">
    <property type="entry name" value="F11A17.16"/>
    <property type="match status" value="1"/>
</dbReference>
<dbReference type="InterPro" id="IPR040265">
    <property type="entry name" value="CHUP1/IPGA1-like"/>
</dbReference>
<organism evidence="2 3">
    <name type="scientific">Kalanchoe fedtschenkoi</name>
    <name type="common">Lavender scallops</name>
    <name type="synonym">South American air plant</name>
    <dbReference type="NCBI Taxonomy" id="63787"/>
    <lineage>
        <taxon>Eukaryota</taxon>
        <taxon>Viridiplantae</taxon>
        <taxon>Streptophyta</taxon>
        <taxon>Embryophyta</taxon>
        <taxon>Tracheophyta</taxon>
        <taxon>Spermatophyta</taxon>
        <taxon>Magnoliopsida</taxon>
        <taxon>eudicotyledons</taxon>
        <taxon>Gunneridae</taxon>
        <taxon>Pentapetalae</taxon>
        <taxon>Saxifragales</taxon>
        <taxon>Crassulaceae</taxon>
        <taxon>Kalanchoe</taxon>
    </lineage>
</organism>
<protein>
    <submittedName>
        <fullName evidence="2">Uncharacterized protein</fullName>
    </submittedName>
</protein>
<dbReference type="PANTHER" id="PTHR31342">
    <property type="entry name" value="PROTEIN CHUP1, CHLOROPLASTIC"/>
    <property type="match status" value="1"/>
</dbReference>
<dbReference type="AlphaFoldDB" id="A0A7N0VAT7"/>
<keyword evidence="3" id="KW-1185">Reference proteome</keyword>
<reference evidence="2" key="1">
    <citation type="submission" date="2021-01" db="UniProtKB">
        <authorList>
            <consortium name="EnsemblPlants"/>
        </authorList>
    </citation>
    <scope>IDENTIFICATION</scope>
</reference>
<accession>A0A7N0VAT7</accession>
<dbReference type="GO" id="GO:0072699">
    <property type="term" value="P:protein localization to cortical microtubule cytoskeleton"/>
    <property type="evidence" value="ECO:0007669"/>
    <property type="project" value="TreeGrafter"/>
</dbReference>
<evidence type="ECO:0000313" key="2">
    <source>
        <dbReference type="EnsemblPlants" id="Kaladp0351s0022.1.v1.1"/>
    </source>
</evidence>
<dbReference type="Gramene" id="Kaladp0351s0022.1.v1.1">
    <property type="protein sequence ID" value="Kaladp0351s0022.1.v1.1"/>
    <property type="gene ID" value="Kaladp0351s0022.v1.1"/>
</dbReference>
<name>A0A7N0VAT7_KALFE</name>
<dbReference type="EnsemblPlants" id="Kaladp0351s0022.1.v1.1">
    <property type="protein sequence ID" value="Kaladp0351s0022.1.v1.1"/>
    <property type="gene ID" value="Kaladp0351s0022.v1.1"/>
</dbReference>
<evidence type="ECO:0000313" key="3">
    <source>
        <dbReference type="Proteomes" id="UP000594263"/>
    </source>
</evidence>
<keyword evidence="1" id="KW-0175">Coiled coil</keyword>
<dbReference type="Proteomes" id="UP000594263">
    <property type="component" value="Unplaced"/>
</dbReference>
<sequence length="164" mass="18735">MREAAIEYRDLKLLENEILSYDIDAKLSCQSALKKMAGLLDKSERSIQRLIKLRGSVLVTYRDYKIPTEWMLDSGVVSKIKHASMKLANLYMKRVMMEVHSMRSSEREYAQEALLLQGVHFAYRAHQFAGGLDSETLRAFEQLRKSIPGHLLGSRELQSGILSS</sequence>